<evidence type="ECO:0000259" key="7">
    <source>
        <dbReference type="Pfam" id="PF03600"/>
    </source>
</evidence>
<evidence type="ECO:0000313" key="8">
    <source>
        <dbReference type="EMBL" id="ACF43925.1"/>
    </source>
</evidence>
<dbReference type="Pfam" id="PF03600">
    <property type="entry name" value="CitMHS"/>
    <property type="match status" value="1"/>
</dbReference>
<feature type="transmembrane region" description="Helical" evidence="6">
    <location>
        <begin position="6"/>
        <end position="23"/>
    </location>
</feature>
<feature type="transmembrane region" description="Helical" evidence="6">
    <location>
        <begin position="326"/>
        <end position="348"/>
    </location>
</feature>
<gene>
    <name evidence="8" type="ordered locus">Ppha_1689</name>
</gene>
<evidence type="ECO:0000313" key="9">
    <source>
        <dbReference type="Proteomes" id="UP000002724"/>
    </source>
</evidence>
<sequence length="486" mass="53580">MNLLQNSTIILTGFLLSEMLVAARMHHRLIHFLLRHSGKNLGTLLTAILLISYTLSIFISHTIVLISMIPIINRMLSLVEHNDERRVAASLFYLALTFGSNTGGMASLTGSPQNMLAITLAEFFTFEGRNIITFFSWLGVGVPATLILLFCGWVIILVTAKPFCIPSLFSESSDKLAVLPHKPLLFLIGNLLLISTLSALQFLYTPAPIFFTLNTIDLGFLLYGTAFLFVALILPKTKISLRALFMNTIFLLLHLFLFPLIFISRLCRELESRMGVPMKNSYGAIDNLILQIVQRVWTRCFREPIANLDSPNANSMLSINLIMKDLPYFGIFLLSIVGMILFGLLKAWDNPATPELDSSLLTLTKSTILKTIPPVSNHFLQLLSLIIVIIFSSELLSNTALILIFTPLSSDLALLTSLSPIMMLLTITIAASSAFMTPVATAANTLAFGGIEHVSLKMILLPGLFMNLVAALWTALLFSLLTGLLS</sequence>
<dbReference type="AlphaFoldDB" id="B4SAX9"/>
<feature type="transmembrane region" description="Helical" evidence="6">
    <location>
        <begin position="412"/>
        <end position="439"/>
    </location>
</feature>
<dbReference type="GO" id="GO:0022857">
    <property type="term" value="F:transmembrane transporter activity"/>
    <property type="evidence" value="ECO:0007669"/>
    <property type="project" value="TreeGrafter"/>
</dbReference>
<organism evidence="8 9">
    <name type="scientific">Pelodictyon phaeoclathratiforme (strain DSM 5477 / BU-1)</name>
    <dbReference type="NCBI Taxonomy" id="324925"/>
    <lineage>
        <taxon>Bacteria</taxon>
        <taxon>Pseudomonadati</taxon>
        <taxon>Chlorobiota</taxon>
        <taxon>Chlorobiia</taxon>
        <taxon>Chlorobiales</taxon>
        <taxon>Chlorobiaceae</taxon>
        <taxon>Chlorobium/Pelodictyon group</taxon>
        <taxon>Pelodictyon</taxon>
    </lineage>
</organism>
<feature type="transmembrane region" description="Helical" evidence="6">
    <location>
        <begin position="241"/>
        <end position="263"/>
    </location>
</feature>
<keyword evidence="2" id="KW-0813">Transport</keyword>
<dbReference type="KEGG" id="pph:Ppha_1689"/>
<dbReference type="PANTHER" id="PTHR10283">
    <property type="entry name" value="SOLUTE CARRIER FAMILY 13 MEMBER"/>
    <property type="match status" value="1"/>
</dbReference>
<keyword evidence="3 6" id="KW-0812">Transmembrane</keyword>
<dbReference type="RefSeq" id="WP_012508412.1">
    <property type="nucleotide sequence ID" value="NC_011060.1"/>
</dbReference>
<dbReference type="InterPro" id="IPR004680">
    <property type="entry name" value="Cit_transptr-like_dom"/>
</dbReference>
<evidence type="ECO:0000256" key="2">
    <source>
        <dbReference type="ARBA" id="ARBA00022448"/>
    </source>
</evidence>
<dbReference type="STRING" id="324925.Ppha_1689"/>
<proteinExistence type="predicted"/>
<evidence type="ECO:0000256" key="1">
    <source>
        <dbReference type="ARBA" id="ARBA00004141"/>
    </source>
</evidence>
<accession>B4SAX9</accession>
<feature type="transmembrane region" description="Helical" evidence="6">
    <location>
        <begin position="131"/>
        <end position="158"/>
    </location>
</feature>
<evidence type="ECO:0000256" key="5">
    <source>
        <dbReference type="ARBA" id="ARBA00023136"/>
    </source>
</evidence>
<feature type="transmembrane region" description="Helical" evidence="6">
    <location>
        <begin position="44"/>
        <end position="71"/>
    </location>
</feature>
<name>B4SAX9_PELPB</name>
<protein>
    <recommendedName>
        <fullName evidence="7">Citrate transporter-like domain-containing protein</fullName>
    </recommendedName>
</protein>
<keyword evidence="4 6" id="KW-1133">Transmembrane helix</keyword>
<comment type="subcellular location">
    <subcellularLocation>
        <location evidence="1">Membrane</location>
        <topology evidence="1">Multi-pass membrane protein</topology>
    </subcellularLocation>
</comment>
<evidence type="ECO:0000256" key="3">
    <source>
        <dbReference type="ARBA" id="ARBA00022692"/>
    </source>
</evidence>
<feature type="transmembrane region" description="Helical" evidence="6">
    <location>
        <begin position="379"/>
        <end position="405"/>
    </location>
</feature>
<dbReference type="OrthoDB" id="9766267at2"/>
<keyword evidence="5 6" id="KW-0472">Membrane</keyword>
<reference evidence="8 9" key="1">
    <citation type="submission" date="2008-06" db="EMBL/GenBank/DDBJ databases">
        <title>Complete sequence of Pelodictyon phaeoclathratiforme BU-1.</title>
        <authorList>
            <consortium name="US DOE Joint Genome Institute"/>
            <person name="Lucas S."/>
            <person name="Copeland A."/>
            <person name="Lapidus A."/>
            <person name="Glavina del Rio T."/>
            <person name="Dalin E."/>
            <person name="Tice H."/>
            <person name="Bruce D."/>
            <person name="Goodwin L."/>
            <person name="Pitluck S."/>
            <person name="Schmutz J."/>
            <person name="Larimer F."/>
            <person name="Land M."/>
            <person name="Hauser L."/>
            <person name="Kyrpides N."/>
            <person name="Mikhailova N."/>
            <person name="Liu Z."/>
            <person name="Li T."/>
            <person name="Zhao F."/>
            <person name="Overmann J."/>
            <person name="Bryant D.A."/>
            <person name="Richardson P."/>
        </authorList>
    </citation>
    <scope>NUCLEOTIDE SEQUENCE [LARGE SCALE GENOMIC DNA]</scope>
    <source>
        <strain evidence="9">DSM 5477 / BU-1</strain>
    </source>
</reference>
<dbReference type="Proteomes" id="UP000002724">
    <property type="component" value="Chromosome"/>
</dbReference>
<dbReference type="GO" id="GO:0005886">
    <property type="term" value="C:plasma membrane"/>
    <property type="evidence" value="ECO:0007669"/>
    <property type="project" value="TreeGrafter"/>
</dbReference>
<feature type="transmembrane region" description="Helical" evidence="6">
    <location>
        <begin position="459"/>
        <end position="485"/>
    </location>
</feature>
<feature type="domain" description="Citrate transporter-like" evidence="7">
    <location>
        <begin position="9"/>
        <end position="253"/>
    </location>
</feature>
<evidence type="ECO:0000256" key="4">
    <source>
        <dbReference type="ARBA" id="ARBA00022989"/>
    </source>
</evidence>
<keyword evidence="9" id="KW-1185">Reference proteome</keyword>
<feature type="transmembrane region" description="Helical" evidence="6">
    <location>
        <begin position="184"/>
        <end position="204"/>
    </location>
</feature>
<dbReference type="EMBL" id="CP001110">
    <property type="protein sequence ID" value="ACF43925.1"/>
    <property type="molecule type" value="Genomic_DNA"/>
</dbReference>
<dbReference type="eggNOG" id="COG0471">
    <property type="taxonomic scope" value="Bacteria"/>
</dbReference>
<evidence type="ECO:0000256" key="6">
    <source>
        <dbReference type="SAM" id="Phobius"/>
    </source>
</evidence>
<feature type="transmembrane region" description="Helical" evidence="6">
    <location>
        <begin position="216"/>
        <end position="235"/>
    </location>
</feature>
<dbReference type="HOGENOM" id="CLU_562250_0_0_10"/>